<keyword evidence="2" id="KW-1003">Cell membrane</keyword>
<organism evidence="11">
    <name type="scientific">Cacopsylla melanoneura</name>
    <dbReference type="NCBI Taxonomy" id="428564"/>
    <lineage>
        <taxon>Eukaryota</taxon>
        <taxon>Metazoa</taxon>
        <taxon>Ecdysozoa</taxon>
        <taxon>Arthropoda</taxon>
        <taxon>Hexapoda</taxon>
        <taxon>Insecta</taxon>
        <taxon>Pterygota</taxon>
        <taxon>Neoptera</taxon>
        <taxon>Paraneoptera</taxon>
        <taxon>Hemiptera</taxon>
        <taxon>Sternorrhyncha</taxon>
        <taxon>Psylloidea</taxon>
        <taxon>Psyllidae</taxon>
        <taxon>Psyllinae</taxon>
        <taxon>Cacopsylla</taxon>
    </lineage>
</organism>
<protein>
    <submittedName>
        <fullName evidence="11">Uncharacterized protein</fullName>
    </submittedName>
</protein>
<dbReference type="AlphaFoldDB" id="A0A8D9E518"/>
<name>A0A8D9E518_9HEMI</name>
<evidence type="ECO:0000256" key="8">
    <source>
        <dbReference type="ARBA" id="ARBA00023170"/>
    </source>
</evidence>
<keyword evidence="9" id="KW-0807">Transducer</keyword>
<keyword evidence="3" id="KW-0716">Sensory transduction</keyword>
<dbReference type="EMBL" id="HBUF01421221">
    <property type="protein sequence ID" value="CAG6740801.1"/>
    <property type="molecule type" value="Transcribed_RNA"/>
</dbReference>
<sequence>MMHDKLWQVINPLALLTLFCITLFLSLSVYQLVVFGPSLRYIAQVSGITAGICFLCEMSEIANNCNQMLTNSLLRSDWTKCCAAARKDVLMILRRTQRPNYFSFHGGVVRPSRSLILKVLKATYSFVNCMRVRLKQKNIVSP</sequence>
<keyword evidence="5" id="KW-0552">Olfaction</keyword>
<dbReference type="GO" id="GO:0007165">
    <property type="term" value="P:signal transduction"/>
    <property type="evidence" value="ECO:0007669"/>
    <property type="project" value="UniProtKB-KW"/>
</dbReference>
<keyword evidence="4 10" id="KW-0812">Transmembrane</keyword>
<evidence type="ECO:0000256" key="4">
    <source>
        <dbReference type="ARBA" id="ARBA00022692"/>
    </source>
</evidence>
<proteinExistence type="predicted"/>
<dbReference type="PANTHER" id="PTHR21137">
    <property type="entry name" value="ODORANT RECEPTOR"/>
    <property type="match status" value="1"/>
</dbReference>
<evidence type="ECO:0000256" key="7">
    <source>
        <dbReference type="ARBA" id="ARBA00023136"/>
    </source>
</evidence>
<evidence type="ECO:0000256" key="6">
    <source>
        <dbReference type="ARBA" id="ARBA00022989"/>
    </source>
</evidence>
<keyword evidence="6 10" id="KW-1133">Transmembrane helix</keyword>
<dbReference type="InterPro" id="IPR004117">
    <property type="entry name" value="7tm6_olfct_rcpt"/>
</dbReference>
<keyword evidence="7 10" id="KW-0472">Membrane</keyword>
<reference evidence="11" key="1">
    <citation type="submission" date="2021-05" db="EMBL/GenBank/DDBJ databases">
        <authorList>
            <person name="Alioto T."/>
            <person name="Alioto T."/>
            <person name="Gomez Garrido J."/>
        </authorList>
    </citation>
    <scope>NUCLEOTIDE SEQUENCE</scope>
</reference>
<evidence type="ECO:0000313" key="11">
    <source>
        <dbReference type="EMBL" id="CAG6740801.1"/>
    </source>
</evidence>
<dbReference type="EMBL" id="HBUF01421222">
    <property type="protein sequence ID" value="CAG6740802.1"/>
    <property type="molecule type" value="Transcribed_RNA"/>
</dbReference>
<evidence type="ECO:0000256" key="10">
    <source>
        <dbReference type="SAM" id="Phobius"/>
    </source>
</evidence>
<comment type="subcellular location">
    <subcellularLocation>
        <location evidence="1">Cell membrane</location>
        <topology evidence="1">Multi-pass membrane protein</topology>
    </subcellularLocation>
</comment>
<evidence type="ECO:0000256" key="1">
    <source>
        <dbReference type="ARBA" id="ARBA00004651"/>
    </source>
</evidence>
<keyword evidence="8" id="KW-0675">Receptor</keyword>
<evidence type="ECO:0000256" key="3">
    <source>
        <dbReference type="ARBA" id="ARBA00022606"/>
    </source>
</evidence>
<evidence type="ECO:0000256" key="9">
    <source>
        <dbReference type="ARBA" id="ARBA00023224"/>
    </source>
</evidence>
<dbReference type="Pfam" id="PF02949">
    <property type="entry name" value="7tm_6"/>
    <property type="match status" value="1"/>
</dbReference>
<accession>A0A8D9E518</accession>
<dbReference type="GO" id="GO:0004984">
    <property type="term" value="F:olfactory receptor activity"/>
    <property type="evidence" value="ECO:0007669"/>
    <property type="project" value="InterPro"/>
</dbReference>
<evidence type="ECO:0000256" key="2">
    <source>
        <dbReference type="ARBA" id="ARBA00022475"/>
    </source>
</evidence>
<dbReference type="GO" id="GO:0005549">
    <property type="term" value="F:odorant binding"/>
    <property type="evidence" value="ECO:0007669"/>
    <property type="project" value="InterPro"/>
</dbReference>
<dbReference type="GO" id="GO:0005886">
    <property type="term" value="C:plasma membrane"/>
    <property type="evidence" value="ECO:0007669"/>
    <property type="project" value="UniProtKB-SubCell"/>
</dbReference>
<dbReference type="PANTHER" id="PTHR21137:SF35">
    <property type="entry name" value="ODORANT RECEPTOR 19A-RELATED"/>
    <property type="match status" value="1"/>
</dbReference>
<feature type="transmembrane region" description="Helical" evidence="10">
    <location>
        <begin position="12"/>
        <end position="33"/>
    </location>
</feature>
<evidence type="ECO:0000256" key="5">
    <source>
        <dbReference type="ARBA" id="ARBA00022725"/>
    </source>
</evidence>